<organism evidence="1 2">
    <name type="scientific">Neisseria gonorrhoeae (strain NCCP11945)</name>
    <dbReference type="NCBI Taxonomy" id="521006"/>
    <lineage>
        <taxon>Bacteria</taxon>
        <taxon>Pseudomonadati</taxon>
        <taxon>Pseudomonadota</taxon>
        <taxon>Betaproteobacteria</taxon>
        <taxon>Neisseriales</taxon>
        <taxon>Neisseriaceae</taxon>
        <taxon>Neisseria</taxon>
    </lineage>
</organism>
<name>B4RQ39_NEIG2</name>
<evidence type="ECO:0000313" key="2">
    <source>
        <dbReference type="Proteomes" id="UP000002564"/>
    </source>
</evidence>
<evidence type="ECO:0000313" key="1">
    <source>
        <dbReference type="EMBL" id="ACF28851.1"/>
    </source>
</evidence>
<accession>B4RQ39</accession>
<reference evidence="1 2" key="1">
    <citation type="journal article" date="2008" name="J. Bacteriol.">
        <title>Complete genome sequence of Neisseria gonorrhoeae NCCP11945.</title>
        <authorList>
            <person name="Chung G.T."/>
            <person name="Yoo J.S."/>
            <person name="Oh H.B."/>
            <person name="Lee Y.S."/>
            <person name="Cha S.H."/>
            <person name="Kim S.J."/>
            <person name="Yoo C.K."/>
        </authorList>
    </citation>
    <scope>NUCLEOTIDE SEQUENCE [LARGE SCALE GENOMIC DNA]</scope>
    <source>
        <strain evidence="1 2">NCCP11945</strain>
    </source>
</reference>
<sequence length="65" mass="7124">MKEMPNKQTKSKSRKTGSGFAAFLYGPGSVKVCRLPDNARQMIGVFKIPRVRHAPRSAMIGGSFV</sequence>
<dbReference type="Proteomes" id="UP000002564">
    <property type="component" value="Chromosome"/>
</dbReference>
<dbReference type="KEGG" id="ngk:NGK_0153"/>
<dbReference type="AlphaFoldDB" id="B4RQ39"/>
<protein>
    <submittedName>
        <fullName evidence="1">Uncharacterized protein</fullName>
    </submittedName>
</protein>
<dbReference type="HOGENOM" id="CLU_2899489_0_0_4"/>
<dbReference type="EMBL" id="CP001050">
    <property type="protein sequence ID" value="ACF28851.1"/>
    <property type="molecule type" value="Genomic_DNA"/>
</dbReference>
<proteinExistence type="predicted"/>
<gene>
    <name evidence="1" type="ordered locus">NGK_0153</name>
</gene>